<evidence type="ECO:0000256" key="1">
    <source>
        <dbReference type="SAM" id="MobiDB-lite"/>
    </source>
</evidence>
<evidence type="ECO:0000313" key="2">
    <source>
        <dbReference type="EMBL" id="PKI82495.1"/>
    </source>
</evidence>
<protein>
    <submittedName>
        <fullName evidence="2">Uncharacterized protein</fullName>
    </submittedName>
</protein>
<gene>
    <name evidence="2" type="ORF">MVES_003689</name>
</gene>
<dbReference type="Proteomes" id="UP000232875">
    <property type="component" value="Unassembled WGS sequence"/>
</dbReference>
<keyword evidence="3" id="KW-1185">Reference proteome</keyword>
<evidence type="ECO:0000313" key="3">
    <source>
        <dbReference type="Proteomes" id="UP000232875"/>
    </source>
</evidence>
<feature type="region of interest" description="Disordered" evidence="1">
    <location>
        <begin position="1"/>
        <end position="57"/>
    </location>
</feature>
<dbReference type="EMBL" id="KZ454995">
    <property type="protein sequence ID" value="PKI82495.1"/>
    <property type="molecule type" value="Genomic_DNA"/>
</dbReference>
<reference evidence="2 3" key="1">
    <citation type="submission" date="2017-10" db="EMBL/GenBank/DDBJ databases">
        <title>A novel species of cold-tolerant Malassezia isolated from bats.</title>
        <authorList>
            <person name="Lorch J.M."/>
            <person name="Palmer J.M."/>
            <person name="Vanderwolf K.J."/>
            <person name="Schmidt K.Z."/>
            <person name="Verant M.L."/>
            <person name="Weller T.J."/>
            <person name="Blehert D.S."/>
        </authorList>
    </citation>
    <scope>NUCLEOTIDE SEQUENCE [LARGE SCALE GENOMIC DNA]</scope>
    <source>
        <strain evidence="2 3">NWHC:44797-103</strain>
    </source>
</reference>
<organism evidence="2 3">
    <name type="scientific">Malassezia vespertilionis</name>
    <dbReference type="NCBI Taxonomy" id="2020962"/>
    <lineage>
        <taxon>Eukaryota</taxon>
        <taxon>Fungi</taxon>
        <taxon>Dikarya</taxon>
        <taxon>Basidiomycota</taxon>
        <taxon>Ustilaginomycotina</taxon>
        <taxon>Malasseziomycetes</taxon>
        <taxon>Malasseziales</taxon>
        <taxon>Malasseziaceae</taxon>
        <taxon>Malassezia</taxon>
    </lineage>
</organism>
<accession>A0A2N1J7G3</accession>
<name>A0A2N1J7G3_9BASI</name>
<feature type="compositionally biased region" description="Low complexity" evidence="1">
    <location>
        <begin position="1"/>
        <end position="17"/>
    </location>
</feature>
<sequence length="144" mass="16032">MSNSKGAGASLGGVAVEAAEEARGTDARVQPAKKRARASTSDTRQFAPRIHHGSVHTDRGALRASLLERRALLEKVRGDVQRNVRRLDEDQQRYMALQKALDMHSDALRREIAAEHTSWDDARFRSMSTIPDISELLDQDILCL</sequence>
<proteinExistence type="predicted"/>
<dbReference type="AlphaFoldDB" id="A0A2N1J7G3"/>